<evidence type="ECO:0000256" key="2">
    <source>
        <dbReference type="ARBA" id="ARBA00022670"/>
    </source>
</evidence>
<feature type="active site" evidence="5">
    <location>
        <position position="287"/>
    </location>
</feature>
<dbReference type="PROSITE" id="PS50203">
    <property type="entry name" value="CALPAIN_CAT"/>
    <property type="match status" value="1"/>
</dbReference>
<keyword evidence="2 5" id="KW-0645">Protease</keyword>
<dbReference type="Pfam" id="PF00648">
    <property type="entry name" value="Peptidase_C2"/>
    <property type="match status" value="1"/>
</dbReference>
<dbReference type="EMBL" id="JAPFFF010000035">
    <property type="protein sequence ID" value="KAK8843300.1"/>
    <property type="molecule type" value="Genomic_DNA"/>
</dbReference>
<dbReference type="Gene3D" id="3.90.70.10">
    <property type="entry name" value="Cysteine proteinases"/>
    <property type="match status" value="1"/>
</dbReference>
<dbReference type="InterPro" id="IPR022684">
    <property type="entry name" value="Calpain_cysteine_protease"/>
</dbReference>
<accession>A0ABR2HAN2</accession>
<gene>
    <name evidence="7" type="ORF">M9Y10_025155</name>
</gene>
<dbReference type="PANTHER" id="PTHR10183:SF379">
    <property type="entry name" value="CALPAIN-5"/>
    <property type="match status" value="1"/>
</dbReference>
<name>A0ABR2HAN2_9EUKA</name>
<evidence type="ECO:0000313" key="7">
    <source>
        <dbReference type="EMBL" id="KAK8843300.1"/>
    </source>
</evidence>
<comment type="similarity">
    <text evidence="1">Belongs to the peptidase C2 family.</text>
</comment>
<keyword evidence="3 5" id="KW-0378">Hydrolase</keyword>
<keyword evidence="4 5" id="KW-0788">Thiol protease</keyword>
<sequence length="652" mass="74948">MDFSRSIVLFNRLQNSVGIEKEFEDKLAECIKNKKKYVDNDFYPTLPPNADDSPILQNAGWKYIDEVYPNKNLFDSILPSEIGQGKLGDCYLISALIYIAQFPDHVKALYNPKSSIEHGIVLIYLQVMGESLPILVDTRLPFITESTVDKSGKTIEKKKPLFACSRNDAISPAWFALIEKAYAKACGGFHEIESGQSHILLHNFLGWYGSVYNNRADVKNREKMFEYLYNLNMRNASFTCSFTFTNTNSIFSTINESEKYYGIITGHAYQILDVKKVGNMRFLKLRNPWCKFEWKGDYSRNSSKWTPELKRELNFDNPGDINEGTFWMLYEDFYRFFDQISYTIPPESNCISHSVCGVIDGYLDNRTPCAGDKNAGCLPQWSVKFSQVGIIRIYVEIAGPHAFYGINIAYNNGKKVQVMTTDMKGKRDSCDSQTHGTLFNIDKIDQPWTVFMGRCHDPATKLDQPSYFRLTIESTSDFTIQKITHDFTRMHSASGSGVFLPGGDDGCDPYGQKPLTTCRQWSFKFTKPTQLFVRVFKTVSKSQHDIILCYTNEKISFCYKGMNAQHFHINKVSDYEEFTFDVNETEKNYSLCIYRDKADDMSKFKFIAYSEDSFEFKELPDGDVYVNKQNADFPDIQPIKQVENFKPTCTKV</sequence>
<dbReference type="SUPFAM" id="SSF54001">
    <property type="entry name" value="Cysteine proteinases"/>
    <property type="match status" value="1"/>
</dbReference>
<keyword evidence="8" id="KW-1185">Reference proteome</keyword>
<dbReference type="SMART" id="SM00230">
    <property type="entry name" value="CysPc"/>
    <property type="match status" value="1"/>
</dbReference>
<feature type="active site" evidence="5">
    <location>
        <position position="267"/>
    </location>
</feature>
<evidence type="ECO:0000256" key="4">
    <source>
        <dbReference type="ARBA" id="ARBA00022807"/>
    </source>
</evidence>
<evidence type="ECO:0000259" key="6">
    <source>
        <dbReference type="PROSITE" id="PS50203"/>
    </source>
</evidence>
<evidence type="ECO:0000313" key="8">
    <source>
        <dbReference type="Proteomes" id="UP001470230"/>
    </source>
</evidence>
<comment type="caution">
    <text evidence="7">The sequence shown here is derived from an EMBL/GenBank/DDBJ whole genome shotgun (WGS) entry which is preliminary data.</text>
</comment>
<evidence type="ECO:0000256" key="1">
    <source>
        <dbReference type="ARBA" id="ARBA00007623"/>
    </source>
</evidence>
<reference evidence="7 8" key="1">
    <citation type="submission" date="2024-04" db="EMBL/GenBank/DDBJ databases">
        <title>Tritrichomonas musculus Genome.</title>
        <authorList>
            <person name="Alves-Ferreira E."/>
            <person name="Grigg M."/>
            <person name="Lorenzi H."/>
            <person name="Galac M."/>
        </authorList>
    </citation>
    <scope>NUCLEOTIDE SEQUENCE [LARGE SCALE GENOMIC DNA]</scope>
    <source>
        <strain evidence="7 8">EAF2021</strain>
    </source>
</reference>
<dbReference type="PANTHER" id="PTHR10183">
    <property type="entry name" value="CALPAIN"/>
    <property type="match status" value="1"/>
</dbReference>
<dbReference type="Proteomes" id="UP001470230">
    <property type="component" value="Unassembled WGS sequence"/>
</dbReference>
<organism evidence="7 8">
    <name type="scientific">Tritrichomonas musculus</name>
    <dbReference type="NCBI Taxonomy" id="1915356"/>
    <lineage>
        <taxon>Eukaryota</taxon>
        <taxon>Metamonada</taxon>
        <taxon>Parabasalia</taxon>
        <taxon>Tritrichomonadida</taxon>
        <taxon>Tritrichomonadidae</taxon>
        <taxon>Tritrichomonas</taxon>
    </lineage>
</organism>
<feature type="domain" description="Calpain catalytic" evidence="6">
    <location>
        <begin position="61"/>
        <end position="342"/>
    </location>
</feature>
<dbReference type="InterPro" id="IPR038765">
    <property type="entry name" value="Papain-like_cys_pep_sf"/>
</dbReference>
<feature type="active site" evidence="5">
    <location>
        <position position="90"/>
    </location>
</feature>
<evidence type="ECO:0000256" key="3">
    <source>
        <dbReference type="ARBA" id="ARBA00022801"/>
    </source>
</evidence>
<evidence type="ECO:0000256" key="5">
    <source>
        <dbReference type="PROSITE-ProRule" id="PRU00239"/>
    </source>
</evidence>
<proteinExistence type="inferred from homology"/>
<dbReference type="PRINTS" id="PR00704">
    <property type="entry name" value="CALPAIN"/>
</dbReference>
<protein>
    <recommendedName>
        <fullName evidence="6">Calpain catalytic domain-containing protein</fullName>
    </recommendedName>
</protein>
<dbReference type="InterPro" id="IPR001300">
    <property type="entry name" value="Peptidase_C2_calpain_cat"/>
</dbReference>